<accession>A0ACB9KYI8</accession>
<name>A0ACB9KYI8_9MYRT</name>
<proteinExistence type="predicted"/>
<comment type="caution">
    <text evidence="1">The sequence shown here is derived from an EMBL/GenBank/DDBJ whole genome shotgun (WGS) entry which is preliminary data.</text>
</comment>
<reference evidence="2" key="1">
    <citation type="journal article" date="2023" name="Front. Plant Sci.">
        <title>Chromosomal-level genome assembly of Melastoma candidum provides insights into trichome evolution.</title>
        <authorList>
            <person name="Zhong Y."/>
            <person name="Wu W."/>
            <person name="Sun C."/>
            <person name="Zou P."/>
            <person name="Liu Y."/>
            <person name="Dai S."/>
            <person name="Zhou R."/>
        </authorList>
    </citation>
    <scope>NUCLEOTIDE SEQUENCE [LARGE SCALE GENOMIC DNA]</scope>
</reference>
<keyword evidence="2" id="KW-1185">Reference proteome</keyword>
<sequence length="130" mass="14967">MEHDLVNQVQESEMEFGAWEEDEFYVELRRQILMILEDDDNKDNFTDARYGTFDRLMRRDRGSPLAVCSNDFFSMKKMEAGATPMMQVHLARSISGTGVFIPTVVGPSRTVLAGRKRRGRRLCKKLQGEC</sequence>
<gene>
    <name evidence="1" type="ORF">MLD38_037999</name>
</gene>
<protein>
    <submittedName>
        <fullName evidence="1">Uncharacterized protein</fullName>
    </submittedName>
</protein>
<dbReference type="EMBL" id="CM042891">
    <property type="protein sequence ID" value="KAI4302221.1"/>
    <property type="molecule type" value="Genomic_DNA"/>
</dbReference>
<evidence type="ECO:0000313" key="1">
    <source>
        <dbReference type="EMBL" id="KAI4302221.1"/>
    </source>
</evidence>
<organism evidence="1 2">
    <name type="scientific">Melastoma candidum</name>
    <dbReference type="NCBI Taxonomy" id="119954"/>
    <lineage>
        <taxon>Eukaryota</taxon>
        <taxon>Viridiplantae</taxon>
        <taxon>Streptophyta</taxon>
        <taxon>Embryophyta</taxon>
        <taxon>Tracheophyta</taxon>
        <taxon>Spermatophyta</taxon>
        <taxon>Magnoliopsida</taxon>
        <taxon>eudicotyledons</taxon>
        <taxon>Gunneridae</taxon>
        <taxon>Pentapetalae</taxon>
        <taxon>rosids</taxon>
        <taxon>malvids</taxon>
        <taxon>Myrtales</taxon>
        <taxon>Melastomataceae</taxon>
        <taxon>Melastomatoideae</taxon>
        <taxon>Melastomateae</taxon>
        <taxon>Melastoma</taxon>
    </lineage>
</organism>
<evidence type="ECO:0000313" key="2">
    <source>
        <dbReference type="Proteomes" id="UP001057402"/>
    </source>
</evidence>
<dbReference type="Proteomes" id="UP001057402">
    <property type="component" value="Chromosome 12"/>
</dbReference>